<name>A0A9P4HTY4_9PEZI</name>
<dbReference type="GO" id="GO:0005739">
    <property type="term" value="C:mitochondrion"/>
    <property type="evidence" value="ECO:0007669"/>
    <property type="project" value="TreeGrafter"/>
</dbReference>
<evidence type="ECO:0000256" key="1">
    <source>
        <dbReference type="ARBA" id="ARBA00006407"/>
    </source>
</evidence>
<feature type="domain" description="Ubiquinol-cytochrome c chaperone" evidence="2">
    <location>
        <begin position="53"/>
        <end position="194"/>
    </location>
</feature>
<comment type="caution">
    <text evidence="3">The sequence shown here is derived from an EMBL/GenBank/DDBJ whole genome shotgun (WGS) entry which is preliminary data.</text>
</comment>
<reference evidence="3" key="1">
    <citation type="journal article" date="2020" name="Stud. Mycol.">
        <title>101 Dothideomycetes genomes: a test case for predicting lifestyles and emergence of pathogens.</title>
        <authorList>
            <person name="Haridas S."/>
            <person name="Albert R."/>
            <person name="Binder M."/>
            <person name="Bloem J."/>
            <person name="Labutti K."/>
            <person name="Salamov A."/>
            <person name="Andreopoulos B."/>
            <person name="Baker S."/>
            <person name="Barry K."/>
            <person name="Bills G."/>
            <person name="Bluhm B."/>
            <person name="Cannon C."/>
            <person name="Castanera R."/>
            <person name="Culley D."/>
            <person name="Daum C."/>
            <person name="Ezra D."/>
            <person name="Gonzalez J."/>
            <person name="Henrissat B."/>
            <person name="Kuo A."/>
            <person name="Liang C."/>
            <person name="Lipzen A."/>
            <person name="Lutzoni F."/>
            <person name="Magnuson J."/>
            <person name="Mondo S."/>
            <person name="Nolan M."/>
            <person name="Ohm R."/>
            <person name="Pangilinan J."/>
            <person name="Park H.-J."/>
            <person name="Ramirez L."/>
            <person name="Alfaro M."/>
            <person name="Sun H."/>
            <person name="Tritt A."/>
            <person name="Yoshinaga Y."/>
            <person name="Zwiers L.-H."/>
            <person name="Turgeon B."/>
            <person name="Goodwin S."/>
            <person name="Spatafora J."/>
            <person name="Crous P."/>
            <person name="Grigoriev I."/>
        </authorList>
    </citation>
    <scope>NUCLEOTIDE SEQUENCE</scope>
    <source>
        <strain evidence="3">CBS 121410</strain>
    </source>
</reference>
<keyword evidence="4" id="KW-1185">Reference proteome</keyword>
<dbReference type="EMBL" id="ML978724">
    <property type="protein sequence ID" value="KAF2086396.1"/>
    <property type="molecule type" value="Genomic_DNA"/>
</dbReference>
<evidence type="ECO:0000259" key="2">
    <source>
        <dbReference type="Pfam" id="PF03981"/>
    </source>
</evidence>
<sequence>MTETYAAYGATEQLFKLCAKQADYEIVKDERGDPPKNEKGEEVGVGKGWWYNELGLTPTFNTWAQVTFLHMYMLTVRMRLFPAAHAPAWHQHLTDHFSYEAENRMVVHHNMAARGIRNRYLKDLFIQWRGVMTAYDEGLVKGDAVLATALWRNIYKGETVDGVGLAGLVAYVRRNLSRLEKLDDGNITAGEVEFSLPEVERVLVQMESPSMKMPFTEAQETSKKVQ</sequence>
<dbReference type="GO" id="GO:0034551">
    <property type="term" value="P:mitochondrial respiratory chain complex III assembly"/>
    <property type="evidence" value="ECO:0007669"/>
    <property type="project" value="TreeGrafter"/>
</dbReference>
<dbReference type="PANTHER" id="PTHR12184:SF1">
    <property type="entry name" value="UBIQUINOL-CYTOCHROME-C REDUCTASE COMPLEX ASSEMBLY FACTOR 1"/>
    <property type="match status" value="1"/>
</dbReference>
<evidence type="ECO:0000313" key="3">
    <source>
        <dbReference type="EMBL" id="KAF2086396.1"/>
    </source>
</evidence>
<dbReference type="Proteomes" id="UP000799776">
    <property type="component" value="Unassembled WGS sequence"/>
</dbReference>
<gene>
    <name evidence="3" type="ORF">K490DRAFT_74372</name>
</gene>
<protein>
    <recommendedName>
        <fullName evidence="2">Ubiquinol-cytochrome c chaperone domain-containing protein</fullName>
    </recommendedName>
</protein>
<dbReference type="InterPro" id="IPR007129">
    <property type="entry name" value="Ubiqinol_cyt_c_chaperone_CPB3"/>
</dbReference>
<dbReference type="OrthoDB" id="10253878at2759"/>
<dbReference type="PANTHER" id="PTHR12184">
    <property type="entry name" value="UBIQUINOL-CYTOCHROME C REDUCTASE COMPLEX ASSEMBLY FACTOR 1 FAMILY MEMBER"/>
    <property type="match status" value="1"/>
</dbReference>
<comment type="similarity">
    <text evidence="1">Belongs to the CBP3 family.</text>
</comment>
<proteinExistence type="inferred from homology"/>
<accession>A0A9P4HTY4</accession>
<dbReference type="AlphaFoldDB" id="A0A9P4HTY4"/>
<organism evidence="3 4">
    <name type="scientific">Saccharata proteae CBS 121410</name>
    <dbReference type="NCBI Taxonomy" id="1314787"/>
    <lineage>
        <taxon>Eukaryota</taxon>
        <taxon>Fungi</taxon>
        <taxon>Dikarya</taxon>
        <taxon>Ascomycota</taxon>
        <taxon>Pezizomycotina</taxon>
        <taxon>Dothideomycetes</taxon>
        <taxon>Dothideomycetes incertae sedis</taxon>
        <taxon>Botryosphaeriales</taxon>
        <taxon>Saccharataceae</taxon>
        <taxon>Saccharata</taxon>
    </lineage>
</organism>
<dbReference type="Pfam" id="PF03981">
    <property type="entry name" value="Ubiq_cyt_C_chap"/>
    <property type="match status" value="1"/>
</dbReference>
<evidence type="ECO:0000313" key="4">
    <source>
        <dbReference type="Proteomes" id="UP000799776"/>
    </source>
</evidence>
<dbReference type="InterPro" id="IPR021150">
    <property type="entry name" value="Ubiq_cyt_c_chap"/>
</dbReference>